<proteinExistence type="predicted"/>
<organism evidence="1 2">
    <name type="scientific">Synaphobranchus kaupii</name>
    <name type="common">Kaup's arrowtooth eel</name>
    <dbReference type="NCBI Taxonomy" id="118154"/>
    <lineage>
        <taxon>Eukaryota</taxon>
        <taxon>Metazoa</taxon>
        <taxon>Chordata</taxon>
        <taxon>Craniata</taxon>
        <taxon>Vertebrata</taxon>
        <taxon>Euteleostomi</taxon>
        <taxon>Actinopterygii</taxon>
        <taxon>Neopterygii</taxon>
        <taxon>Teleostei</taxon>
        <taxon>Anguilliformes</taxon>
        <taxon>Synaphobranchidae</taxon>
        <taxon>Synaphobranchus</taxon>
    </lineage>
</organism>
<dbReference type="Gene3D" id="1.10.580.10">
    <property type="entry name" value="Citrate Synthase, domain 1"/>
    <property type="match status" value="1"/>
</dbReference>
<reference evidence="1" key="1">
    <citation type="journal article" date="2023" name="Science">
        <title>Genome structures resolve the early diversification of teleost fishes.</title>
        <authorList>
            <person name="Parey E."/>
            <person name="Louis A."/>
            <person name="Montfort J."/>
            <person name="Bouchez O."/>
            <person name="Roques C."/>
            <person name="Iampietro C."/>
            <person name="Lluch J."/>
            <person name="Castinel A."/>
            <person name="Donnadieu C."/>
            <person name="Desvignes T."/>
            <person name="Floi Bucao C."/>
            <person name="Jouanno E."/>
            <person name="Wen M."/>
            <person name="Mejri S."/>
            <person name="Dirks R."/>
            <person name="Jansen H."/>
            <person name="Henkel C."/>
            <person name="Chen W.J."/>
            <person name="Zahm M."/>
            <person name="Cabau C."/>
            <person name="Klopp C."/>
            <person name="Thompson A.W."/>
            <person name="Robinson-Rechavi M."/>
            <person name="Braasch I."/>
            <person name="Lecointre G."/>
            <person name="Bobe J."/>
            <person name="Postlethwait J.H."/>
            <person name="Berthelot C."/>
            <person name="Roest Crollius H."/>
            <person name="Guiguen Y."/>
        </authorList>
    </citation>
    <scope>NUCLEOTIDE SEQUENCE</scope>
    <source>
        <strain evidence="1">WJC10195</strain>
    </source>
</reference>
<dbReference type="Gene3D" id="1.10.230.10">
    <property type="entry name" value="Cytochrome P450-Terp, domain 2"/>
    <property type="match status" value="1"/>
</dbReference>
<evidence type="ECO:0000313" key="1">
    <source>
        <dbReference type="EMBL" id="KAJ8358547.1"/>
    </source>
</evidence>
<dbReference type="GO" id="GO:0046912">
    <property type="term" value="F:acyltransferase activity, acyl groups converted into alkyl on transfer"/>
    <property type="evidence" value="ECO:0007669"/>
    <property type="project" value="InterPro"/>
</dbReference>
<gene>
    <name evidence="1" type="ORF">SKAU_G00150720</name>
</gene>
<dbReference type="EMBL" id="JAINUF010000005">
    <property type="protein sequence ID" value="KAJ8358547.1"/>
    <property type="molecule type" value="Genomic_DNA"/>
</dbReference>
<evidence type="ECO:0000313" key="2">
    <source>
        <dbReference type="Proteomes" id="UP001152622"/>
    </source>
</evidence>
<keyword evidence="2" id="KW-1185">Reference proteome</keyword>
<comment type="caution">
    <text evidence="1">The sequence shown here is derived from an EMBL/GenBank/DDBJ whole genome shotgun (WGS) entry which is preliminary data.</text>
</comment>
<name>A0A9Q1IYX7_SYNKA</name>
<dbReference type="SUPFAM" id="SSF48256">
    <property type="entry name" value="Citrate synthase"/>
    <property type="match status" value="1"/>
</dbReference>
<dbReference type="OrthoDB" id="10539379at2759"/>
<sequence length="69" mass="7782">MNGLTGPQHDLATQEAVLRLTALQKELRGEISDEKLRPHIWSTLKSGKVRAPAVMICLLKCCFRLIRLL</sequence>
<dbReference type="Proteomes" id="UP001152622">
    <property type="component" value="Chromosome 5"/>
</dbReference>
<protein>
    <submittedName>
        <fullName evidence="1">Uncharacterized protein</fullName>
    </submittedName>
</protein>
<dbReference type="InterPro" id="IPR016143">
    <property type="entry name" value="Citrate_synth-like_sm_a-sub"/>
</dbReference>
<dbReference type="InterPro" id="IPR036969">
    <property type="entry name" value="Citrate_synthase_sf"/>
</dbReference>
<dbReference type="InterPro" id="IPR016142">
    <property type="entry name" value="Citrate_synth-like_lrg_a-sub"/>
</dbReference>
<accession>A0A9Q1IYX7</accession>
<dbReference type="AlphaFoldDB" id="A0A9Q1IYX7"/>